<evidence type="ECO:0000256" key="1">
    <source>
        <dbReference type="ARBA" id="ARBA00022801"/>
    </source>
</evidence>
<dbReference type="GO" id="GO:0016787">
    <property type="term" value="F:hydrolase activity"/>
    <property type="evidence" value="ECO:0007669"/>
    <property type="project" value="UniProtKB-KW"/>
</dbReference>
<dbReference type="EMBL" id="CAFBNC010000041">
    <property type="protein sequence ID" value="CAB4936366.1"/>
    <property type="molecule type" value="Genomic_DNA"/>
</dbReference>
<gene>
    <name evidence="3" type="ORF">UFOPK1392_01139</name>
    <name evidence="4" type="ORF">UFOPK3733_00994</name>
</gene>
<dbReference type="InterPro" id="IPR029058">
    <property type="entry name" value="AB_hydrolase_fold"/>
</dbReference>
<dbReference type="SUPFAM" id="SSF53474">
    <property type="entry name" value="alpha/beta-Hydrolases"/>
    <property type="match status" value="1"/>
</dbReference>
<keyword evidence="1" id="KW-0378">Hydrolase</keyword>
<evidence type="ECO:0000259" key="2">
    <source>
        <dbReference type="Pfam" id="PF00561"/>
    </source>
</evidence>
<accession>A0A6J7IZS3</accession>
<proteinExistence type="predicted"/>
<name>A0A6J7IZS3_9ZZZZ</name>
<sequence>MTIDTVRITANGMTFECLTAGDSGPLALCLHGFPDTAHGWRHLLPALADAGYRAVAPFMRGYAPSDVPADASYQTGALALDAVALHEALGGDGDAVLIGHDWGALAVYGAAAAAPERWRRVVAAAVPPAPAMAAAFLSYEQLKRSWYMFFFQLPFADFVVPMNDLAYIDQLWRDWSPGHDCTEDMAHIRSALGTPENLTAALDYYRVTWGTTPSNPEIDAQQATWAAVPPQPTLYIHGRNDGCIGVEFGEIAADGLSAGSRATIIENAGHFTQIEQPAEFNRLVLEFLAE</sequence>
<evidence type="ECO:0000313" key="3">
    <source>
        <dbReference type="EMBL" id="CAB4323384.1"/>
    </source>
</evidence>
<feature type="domain" description="AB hydrolase-1" evidence="2">
    <location>
        <begin position="28"/>
        <end position="277"/>
    </location>
</feature>
<dbReference type="PANTHER" id="PTHR43329">
    <property type="entry name" value="EPOXIDE HYDROLASE"/>
    <property type="match status" value="1"/>
</dbReference>
<dbReference type="InterPro" id="IPR000073">
    <property type="entry name" value="AB_hydrolase_1"/>
</dbReference>
<dbReference type="EMBL" id="CAEMXZ010000041">
    <property type="protein sequence ID" value="CAB4323384.1"/>
    <property type="molecule type" value="Genomic_DNA"/>
</dbReference>
<dbReference type="AlphaFoldDB" id="A0A6J7IZS3"/>
<organism evidence="4">
    <name type="scientific">freshwater metagenome</name>
    <dbReference type="NCBI Taxonomy" id="449393"/>
    <lineage>
        <taxon>unclassified sequences</taxon>
        <taxon>metagenomes</taxon>
        <taxon>ecological metagenomes</taxon>
    </lineage>
</organism>
<dbReference type="Gene3D" id="3.40.50.1820">
    <property type="entry name" value="alpha/beta hydrolase"/>
    <property type="match status" value="1"/>
</dbReference>
<protein>
    <submittedName>
        <fullName evidence="4">Unannotated protein</fullName>
    </submittedName>
</protein>
<dbReference type="PRINTS" id="PR00412">
    <property type="entry name" value="EPOXHYDRLASE"/>
</dbReference>
<dbReference type="Pfam" id="PF00561">
    <property type="entry name" value="Abhydrolase_1"/>
    <property type="match status" value="1"/>
</dbReference>
<evidence type="ECO:0000313" key="4">
    <source>
        <dbReference type="EMBL" id="CAB4936366.1"/>
    </source>
</evidence>
<reference evidence="4" key="1">
    <citation type="submission" date="2020-05" db="EMBL/GenBank/DDBJ databases">
        <authorList>
            <person name="Chiriac C."/>
            <person name="Salcher M."/>
            <person name="Ghai R."/>
            <person name="Kavagutti S V."/>
        </authorList>
    </citation>
    <scope>NUCLEOTIDE SEQUENCE</scope>
</reference>
<dbReference type="InterPro" id="IPR000639">
    <property type="entry name" value="Epox_hydrolase-like"/>
</dbReference>